<organism evidence="2">
    <name type="scientific">hydrothermal vent metagenome</name>
    <dbReference type="NCBI Taxonomy" id="652676"/>
    <lineage>
        <taxon>unclassified sequences</taxon>
        <taxon>metagenomes</taxon>
        <taxon>ecological metagenomes</taxon>
    </lineage>
</organism>
<dbReference type="EMBL" id="FPHI01000017">
    <property type="protein sequence ID" value="SFV58146.1"/>
    <property type="molecule type" value="Genomic_DNA"/>
</dbReference>
<gene>
    <name evidence="2" type="ORF">MNB_SV-3-1126</name>
</gene>
<feature type="compositionally biased region" description="Basic residues" evidence="1">
    <location>
        <begin position="34"/>
        <end position="46"/>
    </location>
</feature>
<evidence type="ECO:0000313" key="2">
    <source>
        <dbReference type="EMBL" id="SFV58146.1"/>
    </source>
</evidence>
<reference evidence="2" key="1">
    <citation type="submission" date="2016-10" db="EMBL/GenBank/DDBJ databases">
        <authorList>
            <person name="de Groot N.N."/>
        </authorList>
    </citation>
    <scope>NUCLEOTIDE SEQUENCE</scope>
</reference>
<protein>
    <submittedName>
        <fullName evidence="2">Uncharacterized protein</fullName>
    </submittedName>
</protein>
<name>A0A1W1BX89_9ZZZZ</name>
<proteinExistence type="predicted"/>
<feature type="region of interest" description="Disordered" evidence="1">
    <location>
        <begin position="33"/>
        <end position="53"/>
    </location>
</feature>
<sequence>MMKKLGCIDFASALWELEQTFGGLSGAGFYVKSDKKKKKEKRKKEEKKKGGDL</sequence>
<accession>A0A1W1BX89</accession>
<dbReference type="AlphaFoldDB" id="A0A1W1BX89"/>
<evidence type="ECO:0000256" key="1">
    <source>
        <dbReference type="SAM" id="MobiDB-lite"/>
    </source>
</evidence>